<gene>
    <name evidence="2" type="ORF">CGL56_17800</name>
</gene>
<protein>
    <submittedName>
        <fullName evidence="2">Uncharacterized protein</fullName>
    </submittedName>
</protein>
<dbReference type="PROSITE" id="PS51257">
    <property type="entry name" value="PROKAR_LIPOPROTEIN"/>
    <property type="match status" value="1"/>
</dbReference>
<organism evidence="2 3">
    <name type="scientific">Neolewinella marina</name>
    <dbReference type="NCBI Taxonomy" id="438751"/>
    <lineage>
        <taxon>Bacteria</taxon>
        <taxon>Pseudomonadati</taxon>
        <taxon>Bacteroidota</taxon>
        <taxon>Saprospiria</taxon>
        <taxon>Saprospirales</taxon>
        <taxon>Lewinellaceae</taxon>
        <taxon>Neolewinella</taxon>
    </lineage>
</organism>
<reference evidence="2 3" key="1">
    <citation type="submission" date="2017-10" db="EMBL/GenBank/DDBJ databases">
        <title>The draft genome sequence of Lewinella marina KCTC 32374.</title>
        <authorList>
            <person name="Wang K."/>
        </authorList>
    </citation>
    <scope>NUCLEOTIDE SEQUENCE [LARGE SCALE GENOMIC DNA]</scope>
    <source>
        <strain evidence="2 3">MKG-38</strain>
    </source>
</reference>
<dbReference type="EMBL" id="PDLO01000014">
    <property type="protein sequence ID" value="PHK97072.1"/>
    <property type="molecule type" value="Genomic_DNA"/>
</dbReference>
<dbReference type="AlphaFoldDB" id="A0A2G0CAT0"/>
<evidence type="ECO:0000313" key="2">
    <source>
        <dbReference type="EMBL" id="PHK97072.1"/>
    </source>
</evidence>
<proteinExistence type="predicted"/>
<accession>A0A2G0CAT0</accession>
<comment type="caution">
    <text evidence="2">The sequence shown here is derived from an EMBL/GenBank/DDBJ whole genome shotgun (WGS) entry which is preliminary data.</text>
</comment>
<sequence>MKYHPLPLMLLLFLLGYGCTADQQEFGLQAERSYVDLLYALQAGDQPGSLAAAAALDRPVRELRQRWYRPRPADELDRMRYHVDLAECAYEDARESIEDGQLDWAMVQLDRAVYELRAGDQASLEELYVGSIYDFVAAWLEVDYLLRDPAELPSGQLLGSCSRDARRAWRAVKGTRPATDLYFDRGVDRQAFAAAHATLNGEVEAFYRAAQGKDQTAIRALGHSVSEAMWDLLLLFASPRPAPGGVHPM</sequence>
<dbReference type="Proteomes" id="UP000226437">
    <property type="component" value="Unassembled WGS sequence"/>
</dbReference>
<evidence type="ECO:0000256" key="1">
    <source>
        <dbReference type="SAM" id="SignalP"/>
    </source>
</evidence>
<keyword evidence="3" id="KW-1185">Reference proteome</keyword>
<feature type="signal peptide" evidence="1">
    <location>
        <begin position="1"/>
        <end position="21"/>
    </location>
</feature>
<keyword evidence="1" id="KW-0732">Signal</keyword>
<evidence type="ECO:0000313" key="3">
    <source>
        <dbReference type="Proteomes" id="UP000226437"/>
    </source>
</evidence>
<name>A0A2G0CAT0_9BACT</name>
<feature type="chain" id="PRO_5013928107" evidence="1">
    <location>
        <begin position="22"/>
        <end position="249"/>
    </location>
</feature>